<dbReference type="InterPro" id="IPR010046">
    <property type="entry name" value="Mopterin_OxRdtse_a_bac"/>
</dbReference>
<dbReference type="PIRSF" id="PIRSF000144">
    <property type="entry name" value="CbbBc"/>
    <property type="match status" value="1"/>
</dbReference>
<dbReference type="InterPro" id="IPR037951">
    <property type="entry name" value="MopB_CT_YdeP"/>
</dbReference>
<feature type="domain" description="Molybdopterin dinucleotide-binding" evidence="5">
    <location>
        <begin position="623"/>
        <end position="723"/>
    </location>
</feature>
<gene>
    <name evidence="6" type="ORF">MGWOODY_Tha2334</name>
</gene>
<dbReference type="InterPro" id="IPR006656">
    <property type="entry name" value="Mopterin_OxRdtase"/>
</dbReference>
<dbReference type="Gene3D" id="3.40.228.10">
    <property type="entry name" value="Dimethylsulfoxide Reductase, domain 2"/>
    <property type="match status" value="1"/>
</dbReference>
<keyword evidence="2" id="KW-0408">Iron</keyword>
<dbReference type="CDD" id="cd02787">
    <property type="entry name" value="MopB_CT_ydeP"/>
    <property type="match status" value="1"/>
</dbReference>
<evidence type="ECO:0000256" key="1">
    <source>
        <dbReference type="ARBA" id="ARBA00022723"/>
    </source>
</evidence>
<dbReference type="Pfam" id="PF01568">
    <property type="entry name" value="Molydop_binding"/>
    <property type="match status" value="1"/>
</dbReference>
<dbReference type="InterPro" id="IPR006657">
    <property type="entry name" value="MoPterin_dinucl-bd_dom"/>
</dbReference>
<proteinExistence type="predicted"/>
<evidence type="ECO:0000259" key="5">
    <source>
        <dbReference type="Pfam" id="PF01568"/>
    </source>
</evidence>
<dbReference type="EMBL" id="CZQC01000045">
    <property type="protein sequence ID" value="CUS41537.1"/>
    <property type="molecule type" value="Genomic_DNA"/>
</dbReference>
<dbReference type="GO" id="GO:0016020">
    <property type="term" value="C:membrane"/>
    <property type="evidence" value="ECO:0007669"/>
    <property type="project" value="TreeGrafter"/>
</dbReference>
<reference evidence="6" key="1">
    <citation type="submission" date="2015-10" db="EMBL/GenBank/DDBJ databases">
        <authorList>
            <person name="Gilbert D.G."/>
        </authorList>
    </citation>
    <scope>NUCLEOTIDE SEQUENCE</scope>
</reference>
<sequence length="729" mass="79787">MKSSSGKAMPVGGGVKKIVYALNTMRRMGLMNSQKALRANNTCKACGLGMGGQEGGMINEMHEYPSVCNKSIQAQSTDLQSPIPDELFDHPLDDFKDLTPHELEHLGRLGKPIFKEKSSNRFRVVDWDWAIDYAAKKFANTPAARSFFYSSGRSSNEAGFVLQLFARLYGTNNVTNCSYYCHQATSEGLGTTIGAGTATVELEDLSLCDAIFLIGANPASNHPRFIHKLKACRDRGGEVIVINPAKEPGLIKFALPKSMRSIITGGSDIASVYVQPNIGGDLALFKGIAKYLIENNHTAPSFIEQYTQGYNAFLADINDTSWTEIEKLSGVAKADIEVVALAYARSENAVFAWGMGMTHHLNGVENIEYIANLALMRGMIGAPGRGLLPLRGHSNVQGIGTIGVKPVLPEYIFQGLQTELNVSFPEAPEGLDTLACLERAAEGKMDAALILGGNLYQATPNSVWAKQALDKVGFKVYLTTTLNAGHVHVCDNSDALILPVMARDEEAQPTTQESMFNYVRLSDGGITRLAHVRSEVDILTSIAVKTLPPEQFDMSVFKSHQSIRETIANVVPGMEELADISVAKHEFHVRNRVMHTPEFKTDNGKGQFVVHPLIDNSKADYPFTLMSVRSEGQFNSIIYEENDSYRGVDNRWTVLLNPDDMKAMALSAGDKIDVVSAHGVMKSVHAQPFDIPQGNVMAYYPEANVLIGLERDKRSHTPAFKSVSVKLVY</sequence>
<protein>
    <submittedName>
        <fullName evidence="6">Formate dehydrogenase oxidoreductase protein</fullName>
    </submittedName>
</protein>
<evidence type="ECO:0000256" key="2">
    <source>
        <dbReference type="ARBA" id="ARBA00023004"/>
    </source>
</evidence>
<dbReference type="GO" id="GO:0008863">
    <property type="term" value="F:formate dehydrogenase (NAD+) activity"/>
    <property type="evidence" value="ECO:0007669"/>
    <property type="project" value="InterPro"/>
</dbReference>
<dbReference type="GO" id="GO:0030151">
    <property type="term" value="F:molybdenum ion binding"/>
    <property type="evidence" value="ECO:0007669"/>
    <property type="project" value="InterPro"/>
</dbReference>
<dbReference type="InterPro" id="IPR009010">
    <property type="entry name" value="Asp_de-COase-like_dom_sf"/>
</dbReference>
<dbReference type="Gene3D" id="3.40.50.740">
    <property type="match status" value="1"/>
</dbReference>
<dbReference type="SUPFAM" id="SSF50692">
    <property type="entry name" value="ADC-like"/>
    <property type="match status" value="1"/>
</dbReference>
<dbReference type="PANTHER" id="PTHR43105:SF4">
    <property type="entry name" value="PROTEIN YDEP"/>
    <property type="match status" value="1"/>
</dbReference>
<evidence type="ECO:0000256" key="3">
    <source>
        <dbReference type="ARBA" id="ARBA00023014"/>
    </source>
</evidence>
<dbReference type="SUPFAM" id="SSF53706">
    <property type="entry name" value="Formate dehydrogenase/DMSO reductase, domains 1-3"/>
    <property type="match status" value="1"/>
</dbReference>
<dbReference type="NCBIfam" id="TIGR01701">
    <property type="entry name" value="Fdhalpha-like"/>
    <property type="match status" value="1"/>
</dbReference>
<dbReference type="InterPro" id="IPR050123">
    <property type="entry name" value="Prok_molybdopt-oxidoreductase"/>
</dbReference>
<accession>A0A160TE23</accession>
<dbReference type="Pfam" id="PF00384">
    <property type="entry name" value="Molybdopterin"/>
    <property type="match status" value="1"/>
</dbReference>
<dbReference type="Gene3D" id="2.40.40.20">
    <property type="match status" value="1"/>
</dbReference>
<evidence type="ECO:0000259" key="4">
    <source>
        <dbReference type="Pfam" id="PF00384"/>
    </source>
</evidence>
<feature type="domain" description="Molybdopterin oxidoreductase" evidence="4">
    <location>
        <begin position="108"/>
        <end position="491"/>
    </location>
</feature>
<keyword evidence="1" id="KW-0479">Metal-binding</keyword>
<organism evidence="6">
    <name type="scientific">hydrothermal vent metagenome</name>
    <dbReference type="NCBI Taxonomy" id="652676"/>
    <lineage>
        <taxon>unclassified sequences</taxon>
        <taxon>metagenomes</taxon>
        <taxon>ecological metagenomes</taxon>
    </lineage>
</organism>
<dbReference type="GO" id="GO:0043546">
    <property type="term" value="F:molybdopterin cofactor binding"/>
    <property type="evidence" value="ECO:0007669"/>
    <property type="project" value="InterPro"/>
</dbReference>
<keyword evidence="3" id="KW-0411">Iron-sulfur</keyword>
<evidence type="ECO:0000313" key="6">
    <source>
        <dbReference type="EMBL" id="CUS41537.1"/>
    </source>
</evidence>
<name>A0A160TE23_9ZZZZ</name>
<dbReference type="PANTHER" id="PTHR43105">
    <property type="entry name" value="RESPIRATORY NITRATE REDUCTASE"/>
    <property type="match status" value="1"/>
</dbReference>
<dbReference type="GO" id="GO:0051539">
    <property type="term" value="F:4 iron, 4 sulfur cluster binding"/>
    <property type="evidence" value="ECO:0007669"/>
    <property type="project" value="InterPro"/>
</dbReference>
<dbReference type="AlphaFoldDB" id="A0A160TE23"/>